<accession>A0A2T0WHT4</accession>
<evidence type="ECO:0000313" key="14">
    <source>
        <dbReference type="Proteomes" id="UP000238157"/>
    </source>
</evidence>
<dbReference type="Gene3D" id="1.20.5.1930">
    <property type="match status" value="1"/>
</dbReference>
<dbReference type="Gene3D" id="1.25.40.10">
    <property type="entry name" value="Tetratricopeptide repeat domain"/>
    <property type="match status" value="2"/>
</dbReference>
<evidence type="ECO:0000256" key="1">
    <source>
        <dbReference type="ARBA" id="ARBA00000085"/>
    </source>
</evidence>
<evidence type="ECO:0000256" key="3">
    <source>
        <dbReference type="ARBA" id="ARBA00022553"/>
    </source>
</evidence>
<dbReference type="AlphaFoldDB" id="A0A2T0WHT4"/>
<dbReference type="EMBL" id="PVTR01000009">
    <property type="protein sequence ID" value="PRY86257.1"/>
    <property type="molecule type" value="Genomic_DNA"/>
</dbReference>
<feature type="transmembrane region" description="Helical" evidence="10">
    <location>
        <begin position="370"/>
        <end position="391"/>
    </location>
</feature>
<organism evidence="13 14">
    <name type="scientific">Mongoliibacter ruber</name>
    <dbReference type="NCBI Taxonomy" id="1750599"/>
    <lineage>
        <taxon>Bacteria</taxon>
        <taxon>Pseudomonadati</taxon>
        <taxon>Bacteroidota</taxon>
        <taxon>Cytophagia</taxon>
        <taxon>Cytophagales</taxon>
        <taxon>Cyclobacteriaceae</taxon>
        <taxon>Mongoliibacter</taxon>
    </lineage>
</organism>
<evidence type="ECO:0000256" key="4">
    <source>
        <dbReference type="ARBA" id="ARBA00022679"/>
    </source>
</evidence>
<dbReference type="Gene3D" id="3.30.565.10">
    <property type="entry name" value="Histidine kinase-like ATPase, C-terminal domain"/>
    <property type="match status" value="1"/>
</dbReference>
<dbReference type="GO" id="GO:0016020">
    <property type="term" value="C:membrane"/>
    <property type="evidence" value="ECO:0007669"/>
    <property type="project" value="InterPro"/>
</dbReference>
<feature type="repeat" description="TPR" evidence="9">
    <location>
        <begin position="177"/>
        <end position="210"/>
    </location>
</feature>
<keyword evidence="8" id="KW-0902">Two-component regulatory system</keyword>
<dbReference type="PANTHER" id="PTHR24421:SF10">
    <property type="entry name" value="NITRATE_NITRITE SENSOR PROTEIN NARQ"/>
    <property type="match status" value="1"/>
</dbReference>
<dbReference type="SMART" id="SM00387">
    <property type="entry name" value="HATPase_c"/>
    <property type="match status" value="1"/>
</dbReference>
<dbReference type="Proteomes" id="UP000238157">
    <property type="component" value="Unassembled WGS sequence"/>
</dbReference>
<reference evidence="13 14" key="1">
    <citation type="submission" date="2018-03" db="EMBL/GenBank/DDBJ databases">
        <title>Genomic Encyclopedia of Archaeal and Bacterial Type Strains, Phase II (KMG-II): from individual species to whole genera.</title>
        <authorList>
            <person name="Goeker M."/>
        </authorList>
    </citation>
    <scope>NUCLEOTIDE SEQUENCE [LARGE SCALE GENOMIC DNA]</scope>
    <source>
        <strain evidence="13 14">DSM 27929</strain>
    </source>
</reference>
<dbReference type="Pfam" id="PF07730">
    <property type="entry name" value="HisKA_3"/>
    <property type="match status" value="1"/>
</dbReference>
<dbReference type="InterPro" id="IPR050482">
    <property type="entry name" value="Sensor_HK_TwoCompSys"/>
</dbReference>
<evidence type="ECO:0000256" key="7">
    <source>
        <dbReference type="ARBA" id="ARBA00022840"/>
    </source>
</evidence>
<keyword evidence="3" id="KW-0597">Phosphoprotein</keyword>
<keyword evidence="10" id="KW-1133">Transmembrane helix</keyword>
<dbReference type="OrthoDB" id="9760839at2"/>
<proteinExistence type="predicted"/>
<dbReference type="CDD" id="cd16917">
    <property type="entry name" value="HATPase_UhpB-NarQ-NarX-like"/>
    <property type="match status" value="1"/>
</dbReference>
<evidence type="ECO:0000256" key="6">
    <source>
        <dbReference type="ARBA" id="ARBA00022777"/>
    </source>
</evidence>
<protein>
    <recommendedName>
        <fullName evidence="2">histidine kinase</fullName>
        <ecNumber evidence="2">2.7.13.3</ecNumber>
    </recommendedName>
</protein>
<dbReference type="RefSeq" id="WP_106134593.1">
    <property type="nucleotide sequence ID" value="NZ_PVTR01000009.1"/>
</dbReference>
<evidence type="ECO:0000256" key="2">
    <source>
        <dbReference type="ARBA" id="ARBA00012438"/>
    </source>
</evidence>
<keyword evidence="9" id="KW-0802">TPR repeat</keyword>
<evidence type="ECO:0000256" key="8">
    <source>
        <dbReference type="ARBA" id="ARBA00023012"/>
    </source>
</evidence>
<name>A0A2T0WHT4_9BACT</name>
<sequence length="634" mass="72956">MRKLLFSHFLFLFVLSISSGQDLATVLDSAINSKSDYEAYFSKAKSLIKSEDDKIQYLNAKHSFFSRLHDRDSMMALERELIPLLESGNDKQGLIKVYKRIGYYYEVAGLYDQGIKHYLDALDFAEKIGNPEILSEINKSLSQIHRLFHDYEKAVEFGKKAYQVAQSKDNQYLISQTNALNIIGAAYSEMNLPDSAIFYYEKILELTPFLDSMTIGPTIVNTGYAYLLKGDIEQSRLYNNLGLDFYKKTNNDYAKSVVYINAGMTENSAQNYKEALALLDSGLYYSQKSKYAEMYKWIYDEQFKIYNAIGNYPEAINSLVKLIDIKDSLFEADRVKVAKDLETKYRTALKDREIIEKETELKANQARFNWIIFFVLLLVVIIGLLIVIHFLNQNRFQKKQELLEKEKEIQIREAAIRAALSSQEEEKKRFAKDLHDGFGQLITALRLNISGLNDDKNLEEKMALFEHSENILGEMHKEIRQIAFDMMPETLVQHGLMPALREFAQRLNSSKKVMVGVQSFDFDGRLIEIQEISLYRIIQEWCNNILKYSGADRIDIQLVNDEDELRLTIEDNGKGFDAVLLEESKGHGWKNINSRVKLIKGALEVDSNPSAKGTTLILAFKPQIKILEPKVLEK</sequence>
<dbReference type="PROSITE" id="PS50005">
    <property type="entry name" value="TPR"/>
    <property type="match status" value="1"/>
</dbReference>
<keyword evidence="6 13" id="KW-0418">Kinase</keyword>
<dbReference type="Pfam" id="PF02518">
    <property type="entry name" value="HATPase_c"/>
    <property type="match status" value="1"/>
</dbReference>
<dbReference type="SMART" id="SM00028">
    <property type="entry name" value="TPR"/>
    <property type="match status" value="4"/>
</dbReference>
<dbReference type="GO" id="GO:0046983">
    <property type="term" value="F:protein dimerization activity"/>
    <property type="evidence" value="ECO:0007669"/>
    <property type="project" value="InterPro"/>
</dbReference>
<dbReference type="SUPFAM" id="SSF55874">
    <property type="entry name" value="ATPase domain of HSP90 chaperone/DNA topoisomerase II/histidine kinase"/>
    <property type="match status" value="1"/>
</dbReference>
<gene>
    <name evidence="13" type="ORF">CLW00_109103</name>
</gene>
<feature type="domain" description="Histidine kinase/HSP90-like ATPase" evidence="12">
    <location>
        <begin position="529"/>
        <end position="624"/>
    </location>
</feature>
<dbReference type="InterPro" id="IPR011712">
    <property type="entry name" value="Sig_transdc_His_kin_sub3_dim/P"/>
</dbReference>
<keyword evidence="14" id="KW-1185">Reference proteome</keyword>
<dbReference type="EC" id="2.7.13.3" evidence="2"/>
<evidence type="ECO:0000256" key="9">
    <source>
        <dbReference type="PROSITE-ProRule" id="PRU00339"/>
    </source>
</evidence>
<dbReference type="InterPro" id="IPR019734">
    <property type="entry name" value="TPR_rpt"/>
</dbReference>
<keyword evidence="7" id="KW-0067">ATP-binding</keyword>
<feature type="chain" id="PRO_5015760219" description="histidine kinase" evidence="11">
    <location>
        <begin position="25"/>
        <end position="634"/>
    </location>
</feature>
<dbReference type="InterPro" id="IPR003594">
    <property type="entry name" value="HATPase_dom"/>
</dbReference>
<evidence type="ECO:0000259" key="12">
    <source>
        <dbReference type="SMART" id="SM00387"/>
    </source>
</evidence>
<dbReference type="PANTHER" id="PTHR24421">
    <property type="entry name" value="NITRATE/NITRITE SENSOR PROTEIN NARX-RELATED"/>
    <property type="match status" value="1"/>
</dbReference>
<dbReference type="InterPro" id="IPR011990">
    <property type="entry name" value="TPR-like_helical_dom_sf"/>
</dbReference>
<evidence type="ECO:0000256" key="10">
    <source>
        <dbReference type="SAM" id="Phobius"/>
    </source>
</evidence>
<keyword evidence="10" id="KW-0472">Membrane</keyword>
<dbReference type="GO" id="GO:0005524">
    <property type="term" value="F:ATP binding"/>
    <property type="evidence" value="ECO:0007669"/>
    <property type="project" value="UniProtKB-KW"/>
</dbReference>
<dbReference type="SUPFAM" id="SSF48452">
    <property type="entry name" value="TPR-like"/>
    <property type="match status" value="2"/>
</dbReference>
<comment type="caution">
    <text evidence="13">The sequence shown here is derived from an EMBL/GenBank/DDBJ whole genome shotgun (WGS) entry which is preliminary data.</text>
</comment>
<evidence type="ECO:0000313" key="13">
    <source>
        <dbReference type="EMBL" id="PRY86257.1"/>
    </source>
</evidence>
<feature type="signal peptide" evidence="11">
    <location>
        <begin position="1"/>
        <end position="24"/>
    </location>
</feature>
<keyword evidence="4" id="KW-0808">Transferase</keyword>
<evidence type="ECO:0000256" key="11">
    <source>
        <dbReference type="SAM" id="SignalP"/>
    </source>
</evidence>
<keyword evidence="11" id="KW-0732">Signal</keyword>
<dbReference type="GO" id="GO:0000155">
    <property type="term" value="F:phosphorelay sensor kinase activity"/>
    <property type="evidence" value="ECO:0007669"/>
    <property type="project" value="InterPro"/>
</dbReference>
<comment type="catalytic activity">
    <reaction evidence="1">
        <text>ATP + protein L-histidine = ADP + protein N-phospho-L-histidine.</text>
        <dbReference type="EC" id="2.7.13.3"/>
    </reaction>
</comment>
<keyword evidence="5" id="KW-0547">Nucleotide-binding</keyword>
<dbReference type="Pfam" id="PF13424">
    <property type="entry name" value="TPR_12"/>
    <property type="match status" value="1"/>
</dbReference>
<keyword evidence="10" id="KW-0812">Transmembrane</keyword>
<dbReference type="InterPro" id="IPR036890">
    <property type="entry name" value="HATPase_C_sf"/>
</dbReference>
<evidence type="ECO:0000256" key="5">
    <source>
        <dbReference type="ARBA" id="ARBA00022741"/>
    </source>
</evidence>